<dbReference type="InParanoid" id="B0WVQ4"/>
<dbReference type="PRINTS" id="PR00237">
    <property type="entry name" value="GPCRRHODOPSN"/>
</dbReference>
<dbReference type="PROSITE" id="PS50262">
    <property type="entry name" value="G_PROTEIN_RECEP_F1_2"/>
    <property type="match status" value="1"/>
</dbReference>
<evidence type="ECO:0000256" key="7">
    <source>
        <dbReference type="ARBA" id="ARBA00023136"/>
    </source>
</evidence>
<dbReference type="OrthoDB" id="2132067at2759"/>
<comment type="similarity">
    <text evidence="2">Belongs to the G-protein coupled receptor 1 family.</text>
</comment>
<sequence>MGNNQSWKKNLYQDREIASCTFLENDQFSRAAFHIAFFSSSYLVPLVLISVLYMCMLSRLWRSSVGGRSAESKKSKKRVTRLVVVVVAAFASLWFPIQIILVLKSMEVFVPDTYFKISLQIISHVLAYTSSCINPLLYAFLSENFRKAFRKCRPLCALSGFRRRWNLVLLNVRDEVIKHAQGTVHGCKDCAVFRVEKNLDKLSLTENDENGKRLM</sequence>
<evidence type="ECO:0000313" key="16">
    <source>
        <dbReference type="Proteomes" id="UP000002320"/>
    </source>
</evidence>
<evidence type="ECO:0000256" key="8">
    <source>
        <dbReference type="ARBA" id="ARBA00023157"/>
    </source>
</evidence>
<evidence type="ECO:0000313" key="14">
    <source>
        <dbReference type="EMBL" id="EDS35661.1"/>
    </source>
</evidence>
<dbReference type="OMA" id="WPAFHIA"/>
<feature type="transmembrane region" description="Helical" evidence="12">
    <location>
        <begin position="121"/>
        <end position="141"/>
    </location>
</feature>
<feature type="transmembrane region" description="Helical" evidence="12">
    <location>
        <begin position="42"/>
        <end position="61"/>
    </location>
</feature>
<evidence type="ECO:0000256" key="6">
    <source>
        <dbReference type="ARBA" id="ARBA00023040"/>
    </source>
</evidence>
<feature type="domain" description="G-protein coupled receptors family 1 profile" evidence="13">
    <location>
        <begin position="1"/>
        <end position="138"/>
    </location>
</feature>
<keyword evidence="3" id="KW-1003">Cell membrane</keyword>
<dbReference type="STRING" id="7176.B0WVQ4"/>
<keyword evidence="8" id="KW-1015">Disulfide bond</keyword>
<evidence type="ECO:0000256" key="10">
    <source>
        <dbReference type="ARBA" id="ARBA00023180"/>
    </source>
</evidence>
<dbReference type="GO" id="GO:0005886">
    <property type="term" value="C:plasma membrane"/>
    <property type="evidence" value="ECO:0007669"/>
    <property type="project" value="UniProtKB-SubCell"/>
</dbReference>
<dbReference type="PANTHER" id="PTHR45695">
    <property type="entry name" value="LEUCOKININ RECEPTOR-RELATED"/>
    <property type="match status" value="1"/>
</dbReference>
<dbReference type="Gene3D" id="1.20.1070.10">
    <property type="entry name" value="Rhodopsin 7-helix transmembrane proteins"/>
    <property type="match status" value="1"/>
</dbReference>
<feature type="transmembrane region" description="Helical" evidence="12">
    <location>
        <begin position="82"/>
        <end position="101"/>
    </location>
</feature>
<keyword evidence="5 12" id="KW-1133">Transmembrane helix</keyword>
<dbReference type="InterPro" id="IPR017452">
    <property type="entry name" value="GPCR_Rhodpsn_7TM"/>
</dbReference>
<dbReference type="EMBL" id="DS232130">
    <property type="protein sequence ID" value="EDS35661.1"/>
    <property type="molecule type" value="Genomic_DNA"/>
</dbReference>
<evidence type="ECO:0000256" key="9">
    <source>
        <dbReference type="ARBA" id="ARBA00023170"/>
    </source>
</evidence>
<evidence type="ECO:0000256" key="12">
    <source>
        <dbReference type="SAM" id="Phobius"/>
    </source>
</evidence>
<evidence type="ECO:0000256" key="3">
    <source>
        <dbReference type="ARBA" id="ARBA00022475"/>
    </source>
</evidence>
<dbReference type="EnsemblMetazoa" id="CPIJ011118-RA">
    <property type="protein sequence ID" value="CPIJ011118-PA"/>
    <property type="gene ID" value="CPIJ011118"/>
</dbReference>
<evidence type="ECO:0000259" key="13">
    <source>
        <dbReference type="PROSITE" id="PS50262"/>
    </source>
</evidence>
<comment type="subcellular location">
    <subcellularLocation>
        <location evidence="1">Cell membrane</location>
        <topology evidence="1">Multi-pass membrane protein</topology>
    </subcellularLocation>
</comment>
<accession>B0WVQ4</accession>
<reference evidence="15" key="2">
    <citation type="submission" date="2021-02" db="UniProtKB">
        <authorList>
            <consortium name="EnsemblMetazoa"/>
        </authorList>
    </citation>
    <scope>IDENTIFICATION</scope>
    <source>
        <strain evidence="15">JHB</strain>
    </source>
</reference>
<keyword evidence="10" id="KW-0325">Glycoprotein</keyword>
<evidence type="ECO:0000256" key="5">
    <source>
        <dbReference type="ARBA" id="ARBA00022989"/>
    </source>
</evidence>
<reference evidence="14" key="1">
    <citation type="submission" date="2007-03" db="EMBL/GenBank/DDBJ databases">
        <title>Annotation of Culex pipiens quinquefasciatus.</title>
        <authorList>
            <consortium name="The Broad Institute Genome Sequencing Platform"/>
            <person name="Atkinson P.W."/>
            <person name="Hemingway J."/>
            <person name="Christensen B.M."/>
            <person name="Higgs S."/>
            <person name="Kodira C."/>
            <person name="Hannick L."/>
            <person name="Megy K."/>
            <person name="O'Leary S."/>
            <person name="Pearson M."/>
            <person name="Haas B.J."/>
            <person name="Mauceli E."/>
            <person name="Wortman J.R."/>
            <person name="Lee N.H."/>
            <person name="Guigo R."/>
            <person name="Stanke M."/>
            <person name="Alvarado L."/>
            <person name="Amedeo P."/>
            <person name="Antoine C.H."/>
            <person name="Arensburger P."/>
            <person name="Bidwell S.L."/>
            <person name="Crawford M."/>
            <person name="Camaro F."/>
            <person name="Devon K."/>
            <person name="Engels R."/>
            <person name="Hammond M."/>
            <person name="Howarth C."/>
            <person name="Koehrsen M."/>
            <person name="Lawson D."/>
            <person name="Montgomery P."/>
            <person name="Nene V."/>
            <person name="Nusbaum C."/>
            <person name="Puiu D."/>
            <person name="Romero-Severson J."/>
            <person name="Severson D.W."/>
            <person name="Shumway M."/>
            <person name="Sisk P."/>
            <person name="Stolte C."/>
            <person name="Zeng Q."/>
            <person name="Eisenstadt E."/>
            <person name="Fraser-Liggett C."/>
            <person name="Strausberg R."/>
            <person name="Galagan J."/>
            <person name="Birren B."/>
            <person name="Collins F.H."/>
        </authorList>
    </citation>
    <scope>NUCLEOTIDE SEQUENCE [LARGE SCALE GENOMIC DNA]</scope>
    <source>
        <strain evidence="14">JHB</strain>
    </source>
</reference>
<evidence type="ECO:0000313" key="15">
    <source>
        <dbReference type="EnsemblMetazoa" id="CPIJ011118-PA"/>
    </source>
</evidence>
<keyword evidence="11" id="KW-0807">Transducer</keyword>
<keyword evidence="6" id="KW-0297">G-protein coupled receptor</keyword>
<dbReference type="InterPro" id="IPR000276">
    <property type="entry name" value="GPCR_Rhodpsn"/>
</dbReference>
<dbReference type="Proteomes" id="UP000002320">
    <property type="component" value="Unassembled WGS sequence"/>
</dbReference>
<gene>
    <name evidence="15" type="primary">6043892</name>
    <name evidence="14" type="ORF">CpipJ_CPIJ011118</name>
</gene>
<dbReference type="SUPFAM" id="SSF81321">
    <property type="entry name" value="Family A G protein-coupled receptor-like"/>
    <property type="match status" value="1"/>
</dbReference>
<evidence type="ECO:0000256" key="1">
    <source>
        <dbReference type="ARBA" id="ARBA00004651"/>
    </source>
</evidence>
<evidence type="ECO:0000256" key="2">
    <source>
        <dbReference type="ARBA" id="ARBA00010663"/>
    </source>
</evidence>
<keyword evidence="16" id="KW-1185">Reference proteome</keyword>
<dbReference type="GO" id="GO:0004930">
    <property type="term" value="F:G protein-coupled receptor activity"/>
    <property type="evidence" value="ECO:0007669"/>
    <property type="project" value="UniProtKB-KW"/>
</dbReference>
<dbReference type="AlphaFoldDB" id="B0WVQ4"/>
<keyword evidence="9 14" id="KW-0675">Receptor</keyword>
<dbReference type="Pfam" id="PF00001">
    <property type="entry name" value="7tm_1"/>
    <property type="match status" value="1"/>
</dbReference>
<evidence type="ECO:0000256" key="4">
    <source>
        <dbReference type="ARBA" id="ARBA00022692"/>
    </source>
</evidence>
<organism>
    <name type="scientific">Culex quinquefasciatus</name>
    <name type="common">Southern house mosquito</name>
    <name type="synonym">Culex pungens</name>
    <dbReference type="NCBI Taxonomy" id="7176"/>
    <lineage>
        <taxon>Eukaryota</taxon>
        <taxon>Metazoa</taxon>
        <taxon>Ecdysozoa</taxon>
        <taxon>Arthropoda</taxon>
        <taxon>Hexapoda</taxon>
        <taxon>Insecta</taxon>
        <taxon>Pterygota</taxon>
        <taxon>Neoptera</taxon>
        <taxon>Endopterygota</taxon>
        <taxon>Diptera</taxon>
        <taxon>Nematocera</taxon>
        <taxon>Culicoidea</taxon>
        <taxon>Culicidae</taxon>
        <taxon>Culicinae</taxon>
        <taxon>Culicini</taxon>
        <taxon>Culex</taxon>
        <taxon>Culex</taxon>
    </lineage>
</organism>
<protein>
    <submittedName>
        <fullName evidence="14 15">Allatostatin receptor</fullName>
    </submittedName>
</protein>
<dbReference type="HOGENOM" id="CLU_1284424_0_0_1"/>
<keyword evidence="7 12" id="KW-0472">Membrane</keyword>
<dbReference type="eggNOG" id="KOG3656">
    <property type="taxonomic scope" value="Eukaryota"/>
</dbReference>
<keyword evidence="4 12" id="KW-0812">Transmembrane</keyword>
<dbReference type="VEuPathDB" id="VectorBase:CQUJHB011965"/>
<evidence type="ECO:0000256" key="11">
    <source>
        <dbReference type="ARBA" id="ARBA00023224"/>
    </source>
</evidence>
<dbReference type="VEuPathDB" id="VectorBase:CPIJ011118"/>
<dbReference type="KEGG" id="cqu:CpipJ_CPIJ011118"/>
<name>B0WVQ4_CULQU</name>
<proteinExistence type="inferred from homology"/>
<dbReference type="PANTHER" id="PTHR45695:SF23">
    <property type="entry name" value="GALANIN-LIKE G-PROTEIN COUPLED RECEPTOR NPR-9"/>
    <property type="match status" value="1"/>
</dbReference>